<evidence type="ECO:0000313" key="2">
    <source>
        <dbReference type="Proteomes" id="UP000254537"/>
    </source>
</evidence>
<reference evidence="1 2" key="1">
    <citation type="submission" date="2018-07" db="EMBL/GenBank/DDBJ databases">
        <title>Crenobacter cavernae sp. nov., isolated from a karst cave.</title>
        <authorList>
            <person name="Zhu H."/>
        </authorList>
    </citation>
    <scope>NUCLEOTIDE SEQUENCE [LARGE SCALE GENOMIC DNA]</scope>
    <source>
        <strain evidence="1 2">K1W11S-77</strain>
    </source>
</reference>
<protein>
    <submittedName>
        <fullName evidence="1">Uncharacterized protein</fullName>
    </submittedName>
</protein>
<organism evidence="1 2">
    <name type="scientific">Crenobacter cavernae</name>
    <dbReference type="NCBI Taxonomy" id="2290923"/>
    <lineage>
        <taxon>Bacteria</taxon>
        <taxon>Pseudomonadati</taxon>
        <taxon>Pseudomonadota</taxon>
        <taxon>Betaproteobacteria</taxon>
        <taxon>Neisseriales</taxon>
        <taxon>Neisseriaceae</taxon>
        <taxon>Crenobacter</taxon>
    </lineage>
</organism>
<accession>A0A345Y8S2</accession>
<dbReference type="Proteomes" id="UP000254537">
    <property type="component" value="Chromosome"/>
</dbReference>
<gene>
    <name evidence="1" type="ORF">DWG20_13290</name>
</gene>
<evidence type="ECO:0000313" key="1">
    <source>
        <dbReference type="EMBL" id="AXK40324.1"/>
    </source>
</evidence>
<dbReference type="OrthoDB" id="9974572at2"/>
<proteinExistence type="predicted"/>
<dbReference type="RefSeq" id="WP_115434252.1">
    <property type="nucleotide sequence ID" value="NZ_CP031337.1"/>
</dbReference>
<dbReference type="KEGG" id="ccah:DWG20_13290"/>
<dbReference type="EMBL" id="CP031337">
    <property type="protein sequence ID" value="AXK40324.1"/>
    <property type="molecule type" value="Genomic_DNA"/>
</dbReference>
<sequence length="84" mass="8898">MPTLLTLMPDGLYAVAVEEGGKTSTFMVAREFIEQTLGVGAPEPGAALAPEQLDKLARACRDAAVPLAEDLVFFSPEPTKPNPK</sequence>
<dbReference type="AlphaFoldDB" id="A0A345Y8S2"/>
<name>A0A345Y8S2_9NEIS</name>